<keyword evidence="1" id="KW-0472">Membrane</keyword>
<dbReference type="Proteomes" id="UP001519887">
    <property type="component" value="Unassembled WGS sequence"/>
</dbReference>
<sequence length="94" mass="10381">MVILIPVGLVIGGCLLYGLSEWKRGLEKTIDAIALVAYMGFFSLTAASAVRTYLDDTVFMTQVHEFLQDPVFHACGAYLGPYGLSLLIQKLLRR</sequence>
<keyword evidence="1" id="KW-1133">Transmembrane helix</keyword>
<organism evidence="2 3">
    <name type="scientific">Paenibacillus sepulcri</name>
    <dbReference type="NCBI Taxonomy" id="359917"/>
    <lineage>
        <taxon>Bacteria</taxon>
        <taxon>Bacillati</taxon>
        <taxon>Bacillota</taxon>
        <taxon>Bacilli</taxon>
        <taxon>Bacillales</taxon>
        <taxon>Paenibacillaceae</taxon>
        <taxon>Paenibacillus</taxon>
    </lineage>
</organism>
<accession>A0ABS7CCC1</accession>
<keyword evidence="1" id="KW-0812">Transmembrane</keyword>
<keyword evidence="3" id="KW-1185">Reference proteome</keyword>
<reference evidence="2 3" key="1">
    <citation type="submission" date="2021-07" db="EMBL/GenBank/DDBJ databases">
        <title>Paenibacillus radiodurans sp. nov., isolated from the southeastern edge of Tengger Desert.</title>
        <authorList>
            <person name="Zhang G."/>
        </authorList>
    </citation>
    <scope>NUCLEOTIDE SEQUENCE [LARGE SCALE GENOMIC DNA]</scope>
    <source>
        <strain evidence="2 3">CCM 7311</strain>
    </source>
</reference>
<name>A0ABS7CCC1_9BACL</name>
<proteinExistence type="predicted"/>
<evidence type="ECO:0008006" key="4">
    <source>
        <dbReference type="Google" id="ProtNLM"/>
    </source>
</evidence>
<feature type="transmembrane region" description="Helical" evidence="1">
    <location>
        <begin position="32"/>
        <end position="50"/>
    </location>
</feature>
<evidence type="ECO:0000256" key="1">
    <source>
        <dbReference type="SAM" id="Phobius"/>
    </source>
</evidence>
<gene>
    <name evidence="2" type="ORF">K0U00_31315</name>
</gene>
<evidence type="ECO:0000313" key="2">
    <source>
        <dbReference type="EMBL" id="MBW7458541.1"/>
    </source>
</evidence>
<comment type="caution">
    <text evidence="2">The sequence shown here is derived from an EMBL/GenBank/DDBJ whole genome shotgun (WGS) entry which is preliminary data.</text>
</comment>
<protein>
    <recommendedName>
        <fullName evidence="4">Transposase</fullName>
    </recommendedName>
</protein>
<evidence type="ECO:0000313" key="3">
    <source>
        <dbReference type="Proteomes" id="UP001519887"/>
    </source>
</evidence>
<dbReference type="EMBL" id="JAHZIK010001235">
    <property type="protein sequence ID" value="MBW7458541.1"/>
    <property type="molecule type" value="Genomic_DNA"/>
</dbReference>
<dbReference type="RefSeq" id="WP_210037210.1">
    <property type="nucleotide sequence ID" value="NZ_JBHLVU010000004.1"/>
</dbReference>